<name>A0A1S3UAC9_VIGRR</name>
<reference evidence="5" key="1">
    <citation type="journal article" date="2014" name="Nat. Commun.">
        <title>Genome sequence of mungbean and insights into evolution within Vigna species.</title>
        <authorList>
            <person name="Kang Y.J."/>
            <person name="Kim S.K."/>
            <person name="Kim M.Y."/>
            <person name="Lestari P."/>
            <person name="Kim K.H."/>
            <person name="Ha B.K."/>
            <person name="Jun T.H."/>
            <person name="Hwang W.J."/>
            <person name="Lee T."/>
            <person name="Lee J."/>
            <person name="Shim S."/>
            <person name="Yoon M.Y."/>
            <person name="Jang Y.E."/>
            <person name="Han K.S."/>
            <person name="Taeprayoon P."/>
            <person name="Yoon N."/>
            <person name="Somta P."/>
            <person name="Tanya P."/>
            <person name="Kim K.S."/>
            <person name="Gwag J.G."/>
            <person name="Moon J.K."/>
            <person name="Lee Y.H."/>
            <person name="Park B.S."/>
            <person name="Bombarely A."/>
            <person name="Doyle J.J."/>
            <person name="Jackson S.A."/>
            <person name="Schafleitner R."/>
            <person name="Srinives P."/>
            <person name="Varshney R.K."/>
            <person name="Lee S.H."/>
        </authorList>
    </citation>
    <scope>NUCLEOTIDE SEQUENCE [LARGE SCALE GENOMIC DNA]</scope>
    <source>
        <strain evidence="5">cv. VC1973A</strain>
    </source>
</reference>
<dbReference type="CDD" id="cd01960">
    <property type="entry name" value="nsLTP1"/>
    <property type="match status" value="1"/>
</dbReference>
<dbReference type="PRINTS" id="PR00382">
    <property type="entry name" value="LIPIDTRNSFER"/>
</dbReference>
<dbReference type="RefSeq" id="XP_014502971.2">
    <property type="nucleotide sequence ID" value="XM_014647485.2"/>
</dbReference>
<proteinExistence type="inferred from homology"/>
<dbReference type="InterPro" id="IPR036312">
    <property type="entry name" value="Bifun_inhib/LTP/seed_sf"/>
</dbReference>
<keyword evidence="2" id="KW-1015">Disulfide bond</keyword>
<dbReference type="Proteomes" id="UP000087766">
    <property type="component" value="Chromosome 6"/>
</dbReference>
<organism evidence="5 6">
    <name type="scientific">Vigna radiata var. radiata</name>
    <name type="common">Mung bean</name>
    <name type="synonym">Phaseolus aureus</name>
    <dbReference type="NCBI Taxonomy" id="3916"/>
    <lineage>
        <taxon>Eukaryota</taxon>
        <taxon>Viridiplantae</taxon>
        <taxon>Streptophyta</taxon>
        <taxon>Embryophyta</taxon>
        <taxon>Tracheophyta</taxon>
        <taxon>Spermatophyta</taxon>
        <taxon>Magnoliopsida</taxon>
        <taxon>eudicotyledons</taxon>
        <taxon>Gunneridae</taxon>
        <taxon>Pentapetalae</taxon>
        <taxon>rosids</taxon>
        <taxon>fabids</taxon>
        <taxon>Fabales</taxon>
        <taxon>Fabaceae</taxon>
        <taxon>Papilionoideae</taxon>
        <taxon>50 kb inversion clade</taxon>
        <taxon>NPAAA clade</taxon>
        <taxon>indigoferoid/millettioid clade</taxon>
        <taxon>Phaseoleae</taxon>
        <taxon>Vigna</taxon>
    </lineage>
</organism>
<reference evidence="6" key="2">
    <citation type="submission" date="2025-08" db="UniProtKB">
        <authorList>
            <consortium name="RefSeq"/>
        </authorList>
    </citation>
    <scope>IDENTIFICATION</scope>
    <source>
        <tissue evidence="6">Leaf</tissue>
    </source>
</reference>
<keyword evidence="3" id="KW-0732">Signal</keyword>
<dbReference type="SUPFAM" id="SSF47699">
    <property type="entry name" value="Bifunctional inhibitor/lipid-transfer protein/seed storage 2S albumin"/>
    <property type="match status" value="1"/>
</dbReference>
<evidence type="ECO:0000256" key="2">
    <source>
        <dbReference type="ARBA" id="ARBA00023157"/>
    </source>
</evidence>
<evidence type="ECO:0000313" key="5">
    <source>
        <dbReference type="Proteomes" id="UP000087766"/>
    </source>
</evidence>
<dbReference type="PROSITE" id="PS00597">
    <property type="entry name" value="PLANT_LTP"/>
    <property type="match status" value="1"/>
</dbReference>
<evidence type="ECO:0000256" key="3">
    <source>
        <dbReference type="SAM" id="SignalP"/>
    </source>
</evidence>
<sequence length="113" mass="12492">MKMVFVSCFTIFVLVIATEASNGLTCEEEKALVMPCSDFVTKKTDEPSTLCCKGLNQIISLPPEEKLAACTCLKEAASHIPNLDKDRINNLPKACKLNLDYPISNDFDCNFIL</sequence>
<dbReference type="InterPro" id="IPR016140">
    <property type="entry name" value="Bifunc_inhib/LTP/seed_store"/>
</dbReference>
<dbReference type="STRING" id="3916.A0A1S3UAC9"/>
<dbReference type="KEGG" id="vra:106763282"/>
<gene>
    <name evidence="6" type="primary">LOC106763282</name>
</gene>
<feature type="chain" id="PRO_5018219212" evidence="3">
    <location>
        <begin position="21"/>
        <end position="113"/>
    </location>
</feature>
<accession>A0A1S3UAC9</accession>
<dbReference type="GeneID" id="106763282"/>
<dbReference type="InterPro" id="IPR000528">
    <property type="entry name" value="Plant_nsLTP"/>
</dbReference>
<evidence type="ECO:0000313" key="6">
    <source>
        <dbReference type="RefSeq" id="XP_014502971.2"/>
    </source>
</evidence>
<dbReference type="OrthoDB" id="1403824at2759"/>
<dbReference type="GO" id="GO:0006869">
    <property type="term" value="P:lipid transport"/>
    <property type="evidence" value="ECO:0007669"/>
    <property type="project" value="InterPro"/>
</dbReference>
<dbReference type="Gene3D" id="1.10.110.10">
    <property type="entry name" value="Plant lipid-transfer and hydrophobic proteins"/>
    <property type="match status" value="1"/>
</dbReference>
<feature type="signal peptide" evidence="3">
    <location>
        <begin position="1"/>
        <end position="20"/>
    </location>
</feature>
<protein>
    <submittedName>
        <fullName evidence="6">Non-specific lipid-transfer protein A-like</fullName>
    </submittedName>
</protein>
<dbReference type="Pfam" id="PF00234">
    <property type="entry name" value="Tryp_alpha_amyl"/>
    <property type="match status" value="1"/>
</dbReference>
<dbReference type="PANTHER" id="PTHR33076">
    <property type="entry name" value="NON-SPECIFIC LIPID-TRANSFER PROTEIN 2-RELATED"/>
    <property type="match status" value="1"/>
</dbReference>
<evidence type="ECO:0000256" key="1">
    <source>
        <dbReference type="ARBA" id="ARBA00009748"/>
    </source>
</evidence>
<dbReference type="GO" id="GO:0008289">
    <property type="term" value="F:lipid binding"/>
    <property type="evidence" value="ECO:0007669"/>
    <property type="project" value="InterPro"/>
</dbReference>
<feature type="domain" description="Bifunctional inhibitor/plant lipid transfer protein/seed storage helical" evidence="4">
    <location>
        <begin position="32"/>
        <end position="109"/>
    </location>
</feature>
<evidence type="ECO:0000259" key="4">
    <source>
        <dbReference type="Pfam" id="PF00234"/>
    </source>
</evidence>
<dbReference type="AlphaFoldDB" id="A0A1S3UAC9"/>
<keyword evidence="5" id="KW-1185">Reference proteome</keyword>
<comment type="similarity">
    <text evidence="1">Belongs to the plant LTP family.</text>
</comment>